<proteinExistence type="inferred from homology"/>
<dbReference type="InterPro" id="IPR016909">
    <property type="entry name" value="rRNA_lsu_MeTfrase_F"/>
</dbReference>
<evidence type="ECO:0000256" key="4">
    <source>
        <dbReference type="ARBA" id="ARBA00022679"/>
    </source>
</evidence>
<dbReference type="GO" id="GO:0052907">
    <property type="term" value="F:23S rRNA (adenine(1618)-N(6))-methyltransferase activity"/>
    <property type="evidence" value="ECO:0007669"/>
    <property type="project" value="UniProtKB-EC"/>
</dbReference>
<comment type="catalytic activity">
    <reaction evidence="6">
        <text>adenosine(1618) in 23S rRNA + S-adenosyl-L-methionine = N(6)-methyladenosine(1618) in 23S rRNA + S-adenosyl-L-homocysteine + H(+)</text>
        <dbReference type="Rhea" id="RHEA:16497"/>
        <dbReference type="Rhea" id="RHEA-COMP:10229"/>
        <dbReference type="Rhea" id="RHEA-COMP:10231"/>
        <dbReference type="ChEBI" id="CHEBI:15378"/>
        <dbReference type="ChEBI" id="CHEBI:57856"/>
        <dbReference type="ChEBI" id="CHEBI:59789"/>
        <dbReference type="ChEBI" id="CHEBI:74411"/>
        <dbReference type="ChEBI" id="CHEBI:74449"/>
        <dbReference type="EC" id="2.1.1.181"/>
    </reaction>
</comment>
<dbReference type="InterPro" id="IPR010286">
    <property type="entry name" value="METTL16/RlmF"/>
</dbReference>
<dbReference type="EMBL" id="VSKN01000014">
    <property type="protein sequence ID" value="TYC10774.1"/>
    <property type="molecule type" value="Genomic_DNA"/>
</dbReference>
<evidence type="ECO:0000256" key="1">
    <source>
        <dbReference type="ARBA" id="ARBA00022490"/>
    </source>
</evidence>
<dbReference type="InterPro" id="IPR029063">
    <property type="entry name" value="SAM-dependent_MTases_sf"/>
</dbReference>
<reference evidence="7 8" key="1">
    <citation type="submission" date="2019-08" db="EMBL/GenBank/DDBJ databases">
        <title>Genomes of Antarctic Bizionia species.</title>
        <authorList>
            <person name="Bowman J.P."/>
        </authorList>
    </citation>
    <scope>NUCLEOTIDE SEQUENCE [LARGE SCALE GENOMIC DNA]</scope>
    <source>
        <strain evidence="7 8">IC164</strain>
    </source>
</reference>
<dbReference type="SUPFAM" id="SSF53335">
    <property type="entry name" value="S-adenosyl-L-methionine-dependent methyltransferases"/>
    <property type="match status" value="1"/>
</dbReference>
<keyword evidence="5 6" id="KW-0949">S-adenosyl-L-methionine</keyword>
<dbReference type="Gene3D" id="3.40.50.150">
    <property type="entry name" value="Vaccinia Virus protein VP39"/>
    <property type="match status" value="1"/>
</dbReference>
<dbReference type="PIRSF" id="PIRSF029038">
    <property type="entry name" value="Mtase_YbiN_prd"/>
    <property type="match status" value="1"/>
</dbReference>
<organism evidence="7 8">
    <name type="scientific">Bizionia gelidisalsuginis</name>
    <dbReference type="NCBI Taxonomy" id="291188"/>
    <lineage>
        <taxon>Bacteria</taxon>
        <taxon>Pseudomonadati</taxon>
        <taxon>Bacteroidota</taxon>
        <taxon>Flavobacteriia</taxon>
        <taxon>Flavobacteriales</taxon>
        <taxon>Flavobacteriaceae</taxon>
        <taxon>Bizionia</taxon>
    </lineage>
</organism>
<evidence type="ECO:0000256" key="6">
    <source>
        <dbReference type="HAMAP-Rule" id="MF_01848"/>
    </source>
</evidence>
<evidence type="ECO:0000256" key="3">
    <source>
        <dbReference type="ARBA" id="ARBA00022603"/>
    </source>
</evidence>
<evidence type="ECO:0000256" key="5">
    <source>
        <dbReference type="ARBA" id="ARBA00022691"/>
    </source>
</evidence>
<comment type="similarity">
    <text evidence="6">Belongs to the methyltransferase superfamily. METTL16/RlmF family.</text>
</comment>
<keyword evidence="2 6" id="KW-0698">rRNA processing</keyword>
<dbReference type="CDD" id="cd02440">
    <property type="entry name" value="AdoMet_MTases"/>
    <property type="match status" value="1"/>
</dbReference>
<evidence type="ECO:0000313" key="8">
    <source>
        <dbReference type="Proteomes" id="UP000323621"/>
    </source>
</evidence>
<dbReference type="HAMAP" id="MF_01848">
    <property type="entry name" value="23SrRNA_methyltr_F"/>
    <property type="match status" value="1"/>
</dbReference>
<keyword evidence="3 6" id="KW-0489">Methyltransferase</keyword>
<dbReference type="EC" id="2.1.1.181" evidence="6"/>
<evidence type="ECO:0000313" key="7">
    <source>
        <dbReference type="EMBL" id="TYC10774.1"/>
    </source>
</evidence>
<keyword evidence="4 6" id="KW-0808">Transferase</keyword>
<accession>A0ABY3M926</accession>
<dbReference type="PANTHER" id="PTHR13393:SF0">
    <property type="entry name" value="RNA N6-ADENOSINE-METHYLTRANSFERASE METTL16"/>
    <property type="match status" value="1"/>
</dbReference>
<evidence type="ECO:0000256" key="2">
    <source>
        <dbReference type="ARBA" id="ARBA00022552"/>
    </source>
</evidence>
<gene>
    <name evidence="6 7" type="primary">rlmF</name>
    <name evidence="7" type="ORF">ES677_10680</name>
</gene>
<dbReference type="Proteomes" id="UP000323621">
    <property type="component" value="Unassembled WGS sequence"/>
</dbReference>
<sequence>MLNNTQTILHKKNKHKNGYNFDNLRATNKDLEPFVFTNTHGTQTIDFAKPDAVRALNTTLLKAHYTISHWDFPKVNLCPPIPGRVEYIHYMADLLKMPKPNTNIKVLDIGTGASCIYPLLGNAEYDWQFVATDISEGSLASAQKIVEKNKLNDAISFRLQRNSANIFKGILRENDAFSLSICNPPFYKNEAEAFEATTRKLKGLGKLTDTVVRNFAGTAQELWFEGGEKAFLHTYLYESSLYKKQCVWYSSLVSNKAHVKSMQASLKKLNAETVKVITMPMGNKVSRVVAWTFFTDEELKAAIKNNYK</sequence>
<comment type="function">
    <text evidence="6">Specifically methylates the adenine in position 1618 of 23S rRNA.</text>
</comment>
<name>A0ABY3M926_9FLAO</name>
<keyword evidence="8" id="KW-1185">Reference proteome</keyword>
<dbReference type="Pfam" id="PF05971">
    <property type="entry name" value="Methyltransf_10"/>
    <property type="match status" value="1"/>
</dbReference>
<protein>
    <recommendedName>
        <fullName evidence="6">Ribosomal RNA large subunit methyltransferase F</fullName>
        <ecNumber evidence="6">2.1.1.181</ecNumber>
    </recommendedName>
    <alternativeName>
        <fullName evidence="6">23S rRNA mA1618 methyltransferase</fullName>
    </alternativeName>
    <alternativeName>
        <fullName evidence="6">rRNA adenine N-6-methyltransferase</fullName>
    </alternativeName>
</protein>
<comment type="caution">
    <text evidence="7">The sequence shown here is derived from an EMBL/GenBank/DDBJ whole genome shotgun (WGS) entry which is preliminary data.</text>
</comment>
<dbReference type="NCBIfam" id="NF008725">
    <property type="entry name" value="PRK11727.1"/>
    <property type="match status" value="1"/>
</dbReference>
<keyword evidence="1 6" id="KW-0963">Cytoplasm</keyword>
<comment type="subcellular location">
    <subcellularLocation>
        <location evidence="6">Cytoplasm</location>
    </subcellularLocation>
</comment>
<dbReference type="PANTHER" id="PTHR13393">
    <property type="entry name" value="SAM-DEPENDENT METHYLTRANSFERASE"/>
    <property type="match status" value="1"/>
</dbReference>